<organism evidence="1">
    <name type="scientific">hydrothermal vent metagenome</name>
    <dbReference type="NCBI Taxonomy" id="652676"/>
    <lineage>
        <taxon>unclassified sequences</taxon>
        <taxon>metagenomes</taxon>
        <taxon>ecological metagenomes</taxon>
    </lineage>
</organism>
<dbReference type="EMBL" id="UOFR01000029">
    <property type="protein sequence ID" value="VAW94603.1"/>
    <property type="molecule type" value="Genomic_DNA"/>
</dbReference>
<reference evidence="1" key="1">
    <citation type="submission" date="2018-06" db="EMBL/GenBank/DDBJ databases">
        <authorList>
            <person name="Zhirakovskaya E."/>
        </authorList>
    </citation>
    <scope>NUCLEOTIDE SEQUENCE</scope>
</reference>
<evidence type="ECO:0008006" key="2">
    <source>
        <dbReference type="Google" id="ProtNLM"/>
    </source>
</evidence>
<evidence type="ECO:0000313" key="1">
    <source>
        <dbReference type="EMBL" id="VAW94603.1"/>
    </source>
</evidence>
<sequence>MSIANLLNKQMGRFALAATTSICVFTLAISSASAGDREKAKYIHDRIAGVAPTNAVLANMTSDIAANIDNAIDTAMQNPNFLNVTVKNMVIPWTNKDETVFFPFNDAAATIIGYIRDGTDFRGILSDDVIYTVNGVTPAYSTANNNHYAQAEHQNVDLRTQLQSGVQSSVTGYPAEAVAGVMTTRASARAFFYAGTNRAMLRYTMLNYMCTDMEQIKDVTRPPDYVHQDVTRSPGGDSDVFLNNCVGCHAGMDGLGGAFAYHQWGPAIFDANLDPEPQSMTYITTPVIYNIDGVAITSPTRVAHKFRQNPTNFEFGRIAADNSWKNYWRTGINAKLGWSNNTPQASVNGAGAAALGAELANTTAFARCQVIKVYRHVCHNDPSEASLTAITASFTGNNYDMRTVFRESVKVCMNANPNL</sequence>
<name>A0A3B1A3A2_9ZZZZ</name>
<accession>A0A3B1A3A2</accession>
<gene>
    <name evidence="1" type="ORF">MNBD_GAMMA21-2982</name>
</gene>
<dbReference type="AlphaFoldDB" id="A0A3B1A3A2"/>
<proteinExistence type="predicted"/>
<protein>
    <recommendedName>
        <fullName evidence="2">Cytochrome c domain-containing protein</fullName>
    </recommendedName>
</protein>